<dbReference type="Pfam" id="PF01022">
    <property type="entry name" value="HTH_5"/>
    <property type="match status" value="1"/>
</dbReference>
<dbReference type="SMART" id="SM00418">
    <property type="entry name" value="HTH_ARSR"/>
    <property type="match status" value="1"/>
</dbReference>
<protein>
    <submittedName>
        <fullName evidence="2">Helix-turn-helix transcriptional regulator</fullName>
    </submittedName>
</protein>
<evidence type="ECO:0000259" key="1">
    <source>
        <dbReference type="SMART" id="SM00418"/>
    </source>
</evidence>
<dbReference type="InterPro" id="IPR036388">
    <property type="entry name" value="WH-like_DNA-bd_sf"/>
</dbReference>
<name>A0A6L9XZ24_9MICO</name>
<dbReference type="CDD" id="cd00090">
    <property type="entry name" value="HTH_ARSR"/>
    <property type="match status" value="1"/>
</dbReference>
<dbReference type="InterPro" id="IPR011991">
    <property type="entry name" value="ArsR-like_HTH"/>
</dbReference>
<dbReference type="GO" id="GO:0003700">
    <property type="term" value="F:DNA-binding transcription factor activity"/>
    <property type="evidence" value="ECO:0007669"/>
    <property type="project" value="InterPro"/>
</dbReference>
<gene>
    <name evidence="2" type="ORF">G3T36_11820</name>
</gene>
<dbReference type="Proteomes" id="UP000474967">
    <property type="component" value="Unassembled WGS sequence"/>
</dbReference>
<sequence>MSNADETPADAPMPAAERFKPLGMEALRALAHPLRVQIMNELSDFGPLTASGLAARLGESSGATSYHLRQLAKHNIIREVEGKGSARERWWEMSPGGVTIGSPETLETPAGREATELVSREWQLNNERRLAAFMRYGLERLGMEWRESASLSTAHLKLTHEQLKAFGEEYFELLDRLTTKYRGQETPGARRTQIQFNAFPLIDAAADDATGDADDRGPGA</sequence>
<reference evidence="2 3" key="1">
    <citation type="journal article" date="2014" name="J. Microbiol.">
        <title>Diaminobutyricibacter tongyongensis gen. nov., sp. nov. and Homoserinibacter gongjuensis gen. nov., sp. nov. belong to the family Microbacteriaceae.</title>
        <authorList>
            <person name="Kim S.J."/>
            <person name="Ahn J.H."/>
            <person name="Weon H.Y."/>
            <person name="Hamada M."/>
            <person name="Suzuki K."/>
            <person name="Kwon S.W."/>
        </authorList>
    </citation>
    <scope>NUCLEOTIDE SEQUENCE [LARGE SCALE GENOMIC DNA]</scope>
    <source>
        <strain evidence="2 3">NBRC 108724</strain>
    </source>
</reference>
<dbReference type="InterPro" id="IPR036390">
    <property type="entry name" value="WH_DNA-bd_sf"/>
</dbReference>
<dbReference type="InterPro" id="IPR001845">
    <property type="entry name" value="HTH_ArsR_DNA-bd_dom"/>
</dbReference>
<dbReference type="AlphaFoldDB" id="A0A6L9XZ24"/>
<dbReference type="SUPFAM" id="SSF46785">
    <property type="entry name" value="Winged helix' DNA-binding domain"/>
    <property type="match status" value="1"/>
</dbReference>
<accession>A0A6L9XZ24</accession>
<comment type="caution">
    <text evidence="2">The sequence shown here is derived from an EMBL/GenBank/DDBJ whole genome shotgun (WGS) entry which is preliminary data.</text>
</comment>
<keyword evidence="3" id="KW-1185">Reference proteome</keyword>
<evidence type="ECO:0000313" key="3">
    <source>
        <dbReference type="Proteomes" id="UP000474967"/>
    </source>
</evidence>
<feature type="domain" description="HTH arsR-type" evidence="1">
    <location>
        <begin position="25"/>
        <end position="107"/>
    </location>
</feature>
<organism evidence="2 3">
    <name type="scientific">Leifsonia tongyongensis</name>
    <dbReference type="NCBI Taxonomy" id="1268043"/>
    <lineage>
        <taxon>Bacteria</taxon>
        <taxon>Bacillati</taxon>
        <taxon>Actinomycetota</taxon>
        <taxon>Actinomycetes</taxon>
        <taxon>Micrococcales</taxon>
        <taxon>Microbacteriaceae</taxon>
        <taxon>Leifsonia</taxon>
    </lineage>
</organism>
<evidence type="ECO:0000313" key="2">
    <source>
        <dbReference type="EMBL" id="NEN06556.1"/>
    </source>
</evidence>
<dbReference type="EMBL" id="JAAGWY010000002">
    <property type="protein sequence ID" value="NEN06556.1"/>
    <property type="molecule type" value="Genomic_DNA"/>
</dbReference>
<dbReference type="Gene3D" id="1.10.10.10">
    <property type="entry name" value="Winged helix-like DNA-binding domain superfamily/Winged helix DNA-binding domain"/>
    <property type="match status" value="1"/>
</dbReference>
<dbReference type="RefSeq" id="WP_163289961.1">
    <property type="nucleotide sequence ID" value="NZ_JAAGWY010000002.1"/>
</dbReference>
<proteinExistence type="predicted"/>